<feature type="region of interest" description="Disordered" evidence="1">
    <location>
        <begin position="70"/>
        <end position="96"/>
    </location>
</feature>
<feature type="compositionally biased region" description="Pro residues" evidence="1">
    <location>
        <begin position="75"/>
        <end position="86"/>
    </location>
</feature>
<comment type="caution">
    <text evidence="2">The sequence shown here is derived from an EMBL/GenBank/DDBJ whole genome shotgun (WGS) entry which is preliminary data.</text>
</comment>
<dbReference type="Proteomes" id="UP000032025">
    <property type="component" value="Unassembled WGS sequence"/>
</dbReference>
<sequence>MGAIESFAAAADMVRKENGMTSPGKTPPAMKQLDTGKWVYPINSSGTEFSDEEFDSEEDALTAWRRTRVSYAKGPTPPTPPTPPDITRPRGGGIGD</sequence>
<name>A0A0C9NDU2_SPHPI</name>
<proteinExistence type="predicted"/>
<evidence type="ECO:0000313" key="3">
    <source>
        <dbReference type="Proteomes" id="UP000032025"/>
    </source>
</evidence>
<organism evidence="2 3">
    <name type="scientific">Sphingomonas paucimobilis NBRC 13935</name>
    <dbReference type="NCBI Taxonomy" id="1219050"/>
    <lineage>
        <taxon>Bacteria</taxon>
        <taxon>Pseudomonadati</taxon>
        <taxon>Pseudomonadota</taxon>
        <taxon>Alphaproteobacteria</taxon>
        <taxon>Sphingomonadales</taxon>
        <taxon>Sphingomonadaceae</taxon>
        <taxon>Sphingomonas</taxon>
    </lineage>
</organism>
<evidence type="ECO:0000313" key="2">
    <source>
        <dbReference type="EMBL" id="GAN14442.1"/>
    </source>
</evidence>
<dbReference type="AlphaFoldDB" id="A0A0C9NDU2"/>
<evidence type="ECO:0000256" key="1">
    <source>
        <dbReference type="SAM" id="MobiDB-lite"/>
    </source>
</evidence>
<gene>
    <name evidence="2" type="ORF">SP6_41_00110</name>
</gene>
<protein>
    <submittedName>
        <fullName evidence="2">DNA, contig: SP641</fullName>
    </submittedName>
</protein>
<keyword evidence="3" id="KW-1185">Reference proteome</keyword>
<accession>A0A0C9NDU2</accession>
<reference evidence="2 3" key="1">
    <citation type="submission" date="2014-08" db="EMBL/GenBank/DDBJ databases">
        <title>Whole genome shotgun sequence of Sphingomonas paucimobilis NBRC 13935.</title>
        <authorList>
            <person name="Hosoyama A."/>
            <person name="Hashimoto M."/>
            <person name="Hosoyama Y."/>
            <person name="Noguchi M."/>
            <person name="Uohara A."/>
            <person name="Ohji S."/>
            <person name="Katano-Makiyama Y."/>
            <person name="Ichikawa N."/>
            <person name="Kimura A."/>
            <person name="Yamazoe A."/>
            <person name="Fujita N."/>
        </authorList>
    </citation>
    <scope>NUCLEOTIDE SEQUENCE [LARGE SCALE GENOMIC DNA]</scope>
    <source>
        <strain evidence="2 3">NBRC 13935</strain>
    </source>
</reference>
<dbReference type="EMBL" id="BBJS01000041">
    <property type="protein sequence ID" value="GAN14442.1"/>
    <property type="molecule type" value="Genomic_DNA"/>
</dbReference>